<dbReference type="AlphaFoldDB" id="A0A6A6EAL8"/>
<dbReference type="GO" id="GO:0000324">
    <property type="term" value="C:fungal-type vacuole"/>
    <property type="evidence" value="ECO:0007669"/>
    <property type="project" value="TreeGrafter"/>
</dbReference>
<dbReference type="InterPro" id="IPR021109">
    <property type="entry name" value="Peptidase_aspartic_dom_sf"/>
</dbReference>
<dbReference type="InterPro" id="IPR001461">
    <property type="entry name" value="Aspartic_peptidase_A1"/>
</dbReference>
<dbReference type="EMBL" id="ML994626">
    <property type="protein sequence ID" value="KAF2187832.1"/>
    <property type="molecule type" value="Genomic_DNA"/>
</dbReference>
<organism evidence="3 4">
    <name type="scientific">Zopfia rhizophila CBS 207.26</name>
    <dbReference type="NCBI Taxonomy" id="1314779"/>
    <lineage>
        <taxon>Eukaryota</taxon>
        <taxon>Fungi</taxon>
        <taxon>Dikarya</taxon>
        <taxon>Ascomycota</taxon>
        <taxon>Pezizomycotina</taxon>
        <taxon>Dothideomycetes</taxon>
        <taxon>Dothideomycetes incertae sedis</taxon>
        <taxon>Zopfiaceae</taxon>
        <taxon>Zopfia</taxon>
    </lineage>
</organism>
<evidence type="ECO:0000256" key="1">
    <source>
        <dbReference type="ARBA" id="ARBA00007447"/>
    </source>
</evidence>
<evidence type="ECO:0000313" key="3">
    <source>
        <dbReference type="EMBL" id="KAF2187832.1"/>
    </source>
</evidence>
<keyword evidence="3" id="KW-0378">Hydrolase</keyword>
<dbReference type="GO" id="GO:0004190">
    <property type="term" value="F:aspartic-type endopeptidase activity"/>
    <property type="evidence" value="ECO:0007669"/>
    <property type="project" value="InterPro"/>
</dbReference>
<dbReference type="PANTHER" id="PTHR47966">
    <property type="entry name" value="BETA-SITE APP-CLEAVING ENZYME, ISOFORM A-RELATED"/>
    <property type="match status" value="1"/>
</dbReference>
<sequence>MYTTCIGFGNPPVTFRAQTDTSWGPLFTPSVDCTYDSHEGEYCRIHPMYNSTDSPTYHADPRPCKVCYHGQAGICTWGNVLQGNLYIAGMEIQGQIFEEAKMWRPSLVDHDDLYDTVLGLALGTTKEEWSTLNALSPIQNMIEQELLDMNMLTLRPARADEEEGELILGRLPDSVDSKALIHLPLTNETGGHWFWEYNASIEWQASLQNINMGHNASTSPISITTSNTTAIILLSFPWIQLPSEIANSINAQIGIHEEFRWVDCETRSSIPDLTIVIDPPG</sequence>
<feature type="domain" description="Peptidase A1" evidence="2">
    <location>
        <begin position="2"/>
        <end position="281"/>
    </location>
</feature>
<protein>
    <submittedName>
        <fullName evidence="3">Acid protease</fullName>
    </submittedName>
</protein>
<dbReference type="OrthoDB" id="771136at2759"/>
<gene>
    <name evidence="3" type="ORF">K469DRAFT_749031</name>
</gene>
<dbReference type="PANTHER" id="PTHR47966:SF51">
    <property type="entry name" value="BETA-SITE APP-CLEAVING ENZYME, ISOFORM A-RELATED"/>
    <property type="match status" value="1"/>
</dbReference>
<dbReference type="GO" id="GO:0006508">
    <property type="term" value="P:proteolysis"/>
    <property type="evidence" value="ECO:0007669"/>
    <property type="project" value="UniProtKB-KW"/>
</dbReference>
<dbReference type="Gene3D" id="2.40.70.10">
    <property type="entry name" value="Acid Proteases"/>
    <property type="match status" value="2"/>
</dbReference>
<accession>A0A6A6EAL8</accession>
<dbReference type="PROSITE" id="PS51767">
    <property type="entry name" value="PEPTIDASE_A1"/>
    <property type="match status" value="1"/>
</dbReference>
<dbReference type="Pfam" id="PF00026">
    <property type="entry name" value="Asp"/>
    <property type="match status" value="1"/>
</dbReference>
<comment type="similarity">
    <text evidence="1">Belongs to the peptidase A1 family.</text>
</comment>
<dbReference type="InterPro" id="IPR033121">
    <property type="entry name" value="PEPTIDASE_A1"/>
</dbReference>
<evidence type="ECO:0000313" key="4">
    <source>
        <dbReference type="Proteomes" id="UP000800200"/>
    </source>
</evidence>
<keyword evidence="4" id="KW-1185">Reference proteome</keyword>
<keyword evidence="3" id="KW-0645">Protease</keyword>
<proteinExistence type="inferred from homology"/>
<name>A0A6A6EAL8_9PEZI</name>
<reference evidence="3" key="1">
    <citation type="journal article" date="2020" name="Stud. Mycol.">
        <title>101 Dothideomycetes genomes: a test case for predicting lifestyles and emergence of pathogens.</title>
        <authorList>
            <person name="Haridas S."/>
            <person name="Albert R."/>
            <person name="Binder M."/>
            <person name="Bloem J."/>
            <person name="Labutti K."/>
            <person name="Salamov A."/>
            <person name="Andreopoulos B."/>
            <person name="Baker S."/>
            <person name="Barry K."/>
            <person name="Bills G."/>
            <person name="Bluhm B."/>
            <person name="Cannon C."/>
            <person name="Castanera R."/>
            <person name="Culley D."/>
            <person name="Daum C."/>
            <person name="Ezra D."/>
            <person name="Gonzalez J."/>
            <person name="Henrissat B."/>
            <person name="Kuo A."/>
            <person name="Liang C."/>
            <person name="Lipzen A."/>
            <person name="Lutzoni F."/>
            <person name="Magnuson J."/>
            <person name="Mondo S."/>
            <person name="Nolan M."/>
            <person name="Ohm R."/>
            <person name="Pangilinan J."/>
            <person name="Park H.-J."/>
            <person name="Ramirez L."/>
            <person name="Alfaro M."/>
            <person name="Sun H."/>
            <person name="Tritt A."/>
            <person name="Yoshinaga Y."/>
            <person name="Zwiers L.-H."/>
            <person name="Turgeon B."/>
            <person name="Goodwin S."/>
            <person name="Spatafora J."/>
            <person name="Crous P."/>
            <person name="Grigoriev I."/>
        </authorList>
    </citation>
    <scope>NUCLEOTIDE SEQUENCE</scope>
    <source>
        <strain evidence="3">CBS 207.26</strain>
    </source>
</reference>
<dbReference type="Proteomes" id="UP000800200">
    <property type="component" value="Unassembled WGS sequence"/>
</dbReference>
<dbReference type="SUPFAM" id="SSF50630">
    <property type="entry name" value="Acid proteases"/>
    <property type="match status" value="1"/>
</dbReference>
<evidence type="ECO:0000259" key="2">
    <source>
        <dbReference type="PROSITE" id="PS51767"/>
    </source>
</evidence>